<dbReference type="Proteomes" id="UP000014937">
    <property type="component" value="Unassembled WGS sequence"/>
</dbReference>
<dbReference type="AlphaFoldDB" id="R6WU79"/>
<organism evidence="6 7">
    <name type="scientific">Phascolarctobacterium succinatutens CAG:287</name>
    <dbReference type="NCBI Taxonomy" id="1263101"/>
    <lineage>
        <taxon>Bacteria</taxon>
        <taxon>Bacillati</taxon>
        <taxon>Bacillota</taxon>
        <taxon>Negativicutes</taxon>
        <taxon>Acidaminococcales</taxon>
        <taxon>Acidaminococcaceae</taxon>
        <taxon>Phascolarctobacterium</taxon>
    </lineage>
</organism>
<evidence type="ECO:0000256" key="1">
    <source>
        <dbReference type="ARBA" id="ARBA00009437"/>
    </source>
</evidence>
<keyword evidence="2" id="KW-0805">Transcription regulation</keyword>
<dbReference type="InterPro" id="IPR005119">
    <property type="entry name" value="LysR_subst-bd"/>
</dbReference>
<reference evidence="6" key="1">
    <citation type="submission" date="2012-11" db="EMBL/GenBank/DDBJ databases">
        <title>Dependencies among metagenomic species, viruses, plasmids and units of genetic variation.</title>
        <authorList>
            <person name="Nielsen H.B."/>
            <person name="Almeida M."/>
            <person name="Juncker A.S."/>
            <person name="Rasmussen S."/>
            <person name="Li J."/>
            <person name="Sunagawa S."/>
            <person name="Plichta D."/>
            <person name="Gautier L."/>
            <person name="Le Chatelier E."/>
            <person name="Peletier E."/>
            <person name="Bonde I."/>
            <person name="Nielsen T."/>
            <person name="Manichanh C."/>
            <person name="Arumugam M."/>
            <person name="Batto J."/>
            <person name="Santos M.B.Q.D."/>
            <person name="Blom N."/>
            <person name="Borruel N."/>
            <person name="Burgdorf K.S."/>
            <person name="Boumezbeur F."/>
            <person name="Casellas F."/>
            <person name="Dore J."/>
            <person name="Guarner F."/>
            <person name="Hansen T."/>
            <person name="Hildebrand F."/>
            <person name="Kaas R.S."/>
            <person name="Kennedy S."/>
            <person name="Kristiansen K."/>
            <person name="Kultima J.R."/>
            <person name="Leonard P."/>
            <person name="Levenez F."/>
            <person name="Lund O."/>
            <person name="Moumen B."/>
            <person name="Le Paslier D."/>
            <person name="Pons N."/>
            <person name="Pedersen O."/>
            <person name="Prifti E."/>
            <person name="Qin J."/>
            <person name="Raes J."/>
            <person name="Tap J."/>
            <person name="Tims S."/>
            <person name="Ussery D.W."/>
            <person name="Yamada T."/>
            <person name="MetaHit consortium"/>
            <person name="Renault P."/>
            <person name="Sicheritz-Ponten T."/>
            <person name="Bork P."/>
            <person name="Wang J."/>
            <person name="Brunak S."/>
            <person name="Ehrlich S.D."/>
        </authorList>
    </citation>
    <scope>NUCLEOTIDE SEQUENCE [LARGE SCALE GENOMIC DNA]</scope>
</reference>
<comment type="similarity">
    <text evidence="1">Belongs to the LysR transcriptional regulatory family.</text>
</comment>
<dbReference type="InterPro" id="IPR036390">
    <property type="entry name" value="WH_DNA-bd_sf"/>
</dbReference>
<dbReference type="PANTHER" id="PTHR30126">
    <property type="entry name" value="HTH-TYPE TRANSCRIPTIONAL REGULATOR"/>
    <property type="match status" value="1"/>
</dbReference>
<dbReference type="InterPro" id="IPR036388">
    <property type="entry name" value="WH-like_DNA-bd_sf"/>
</dbReference>
<dbReference type="RefSeq" id="WP_021720374.1">
    <property type="nucleotide sequence ID" value="NZ_FR892795.1"/>
</dbReference>
<dbReference type="CDD" id="cd05466">
    <property type="entry name" value="PBP2_LTTR_substrate"/>
    <property type="match status" value="1"/>
</dbReference>
<dbReference type="SUPFAM" id="SSF46785">
    <property type="entry name" value="Winged helix' DNA-binding domain"/>
    <property type="match status" value="1"/>
</dbReference>
<dbReference type="InterPro" id="IPR000847">
    <property type="entry name" value="LysR_HTH_N"/>
</dbReference>
<dbReference type="PANTHER" id="PTHR30126:SF40">
    <property type="entry name" value="HTH-TYPE TRANSCRIPTIONAL REGULATOR GLTR"/>
    <property type="match status" value="1"/>
</dbReference>
<evidence type="ECO:0000256" key="2">
    <source>
        <dbReference type="ARBA" id="ARBA00023015"/>
    </source>
</evidence>
<name>R6WU79_9FIRM</name>
<dbReference type="FunFam" id="1.10.10.10:FF:000001">
    <property type="entry name" value="LysR family transcriptional regulator"/>
    <property type="match status" value="1"/>
</dbReference>
<proteinExistence type="inferred from homology"/>
<keyword evidence="3" id="KW-0238">DNA-binding</keyword>
<accession>R6WU79</accession>
<dbReference type="Pfam" id="PF00126">
    <property type="entry name" value="HTH_1"/>
    <property type="match status" value="1"/>
</dbReference>
<dbReference type="PRINTS" id="PR00039">
    <property type="entry name" value="HTHLYSR"/>
</dbReference>
<sequence>MDLRYINTFHTIVEAGGFNKAAEKLCYTQSTITFHVSQLEKELGVQLFEKAGRHMVLTKAGQELVPYVENVLQSVNNMKSFRSVIEECQGDIRIAAPESLLCFHLPKILREFRKQAPRVHIYLDSMTSTSVYRAIRENKTDIGIFYDLPVDDTTIKVVPYKDFDFVMFASPKIKKLYSDFITPNQDFSSLARICQPAVGRVRKRFDEYIKSKNFTMGSTIEIRGTQTIKNLVKNDMGICFLPKFTIQEELDKDVLAEIPIDKKFEPIHAVYAYRKDKWLSPPLKLFFQLLEQYKIDN</sequence>
<evidence type="ECO:0000256" key="3">
    <source>
        <dbReference type="ARBA" id="ARBA00023125"/>
    </source>
</evidence>
<evidence type="ECO:0000256" key="4">
    <source>
        <dbReference type="ARBA" id="ARBA00023163"/>
    </source>
</evidence>
<dbReference type="Gene3D" id="1.10.10.10">
    <property type="entry name" value="Winged helix-like DNA-binding domain superfamily/Winged helix DNA-binding domain"/>
    <property type="match status" value="1"/>
</dbReference>
<dbReference type="PROSITE" id="PS50931">
    <property type="entry name" value="HTH_LYSR"/>
    <property type="match status" value="1"/>
</dbReference>
<dbReference type="GO" id="GO:0000976">
    <property type="term" value="F:transcription cis-regulatory region binding"/>
    <property type="evidence" value="ECO:0007669"/>
    <property type="project" value="TreeGrafter"/>
</dbReference>
<feature type="domain" description="HTH lysR-type" evidence="5">
    <location>
        <begin position="1"/>
        <end position="58"/>
    </location>
</feature>
<dbReference type="Pfam" id="PF03466">
    <property type="entry name" value="LysR_substrate"/>
    <property type="match status" value="1"/>
</dbReference>
<gene>
    <name evidence="6" type="ORF">BN587_01319</name>
</gene>
<evidence type="ECO:0000313" key="7">
    <source>
        <dbReference type="Proteomes" id="UP000014937"/>
    </source>
</evidence>
<dbReference type="Gene3D" id="3.40.190.290">
    <property type="match status" value="1"/>
</dbReference>
<comment type="caution">
    <text evidence="6">The sequence shown here is derived from an EMBL/GenBank/DDBJ whole genome shotgun (WGS) entry which is preliminary data.</text>
</comment>
<dbReference type="SUPFAM" id="SSF53850">
    <property type="entry name" value="Periplasmic binding protein-like II"/>
    <property type="match status" value="1"/>
</dbReference>
<evidence type="ECO:0000313" key="6">
    <source>
        <dbReference type="EMBL" id="CDD12895.1"/>
    </source>
</evidence>
<dbReference type="HOGENOM" id="CLU_039613_6_1_9"/>
<evidence type="ECO:0000259" key="5">
    <source>
        <dbReference type="PROSITE" id="PS50931"/>
    </source>
</evidence>
<dbReference type="EMBL" id="CBGL010000136">
    <property type="protein sequence ID" value="CDD12895.1"/>
    <property type="molecule type" value="Genomic_DNA"/>
</dbReference>
<keyword evidence="4" id="KW-0804">Transcription</keyword>
<protein>
    <submittedName>
        <fullName evidence="6">Transcriptional regulator LysR family</fullName>
    </submittedName>
</protein>
<dbReference type="GO" id="GO:0003700">
    <property type="term" value="F:DNA-binding transcription factor activity"/>
    <property type="evidence" value="ECO:0007669"/>
    <property type="project" value="InterPro"/>
</dbReference>